<dbReference type="PROSITE" id="PS50048">
    <property type="entry name" value="ZN2_CY6_FUNGAL_2"/>
    <property type="match status" value="1"/>
</dbReference>
<keyword evidence="2" id="KW-0238">DNA-binding</keyword>
<feature type="domain" description="Zn(2)-C6 fungal-type" evidence="5">
    <location>
        <begin position="8"/>
        <end position="38"/>
    </location>
</feature>
<dbReference type="CDD" id="cd00067">
    <property type="entry name" value="GAL4"/>
    <property type="match status" value="1"/>
</dbReference>
<accession>A0A0U5GN74</accession>
<name>A0A0U5GN74_ASPCI</name>
<gene>
    <name evidence="6" type="ORF">ASPCAL02296</name>
</gene>
<dbReference type="OMA" id="YMFIAQG"/>
<dbReference type="EMBL" id="CDMC01000002">
    <property type="protein sequence ID" value="CEN59855.1"/>
    <property type="molecule type" value="Genomic_DNA"/>
</dbReference>
<keyword evidence="3" id="KW-0804">Transcription</keyword>
<dbReference type="PANTHER" id="PTHR37540">
    <property type="entry name" value="TRANSCRIPTION FACTOR (ACR-2), PUTATIVE-RELATED-RELATED"/>
    <property type="match status" value="1"/>
</dbReference>
<dbReference type="Proteomes" id="UP000054771">
    <property type="component" value="Unassembled WGS sequence"/>
</dbReference>
<reference evidence="7" key="1">
    <citation type="journal article" date="2016" name="Genome Announc.">
        <title>Draft genome sequences of fungus Aspergillus calidoustus.</title>
        <authorList>
            <person name="Horn F."/>
            <person name="Linde J."/>
            <person name="Mattern D.J."/>
            <person name="Walther G."/>
            <person name="Guthke R."/>
            <person name="Scherlach K."/>
            <person name="Martin K."/>
            <person name="Brakhage A.A."/>
            <person name="Petzke L."/>
            <person name="Valiante V."/>
        </authorList>
    </citation>
    <scope>NUCLEOTIDE SEQUENCE [LARGE SCALE GENOMIC DNA]</scope>
    <source>
        <strain evidence="7">SF006504</strain>
    </source>
</reference>
<dbReference type="GO" id="GO:0000981">
    <property type="term" value="F:DNA-binding transcription factor activity, RNA polymerase II-specific"/>
    <property type="evidence" value="ECO:0007669"/>
    <property type="project" value="InterPro"/>
</dbReference>
<evidence type="ECO:0000256" key="4">
    <source>
        <dbReference type="ARBA" id="ARBA00023242"/>
    </source>
</evidence>
<dbReference type="SUPFAM" id="SSF57701">
    <property type="entry name" value="Zn2/Cys6 DNA-binding domain"/>
    <property type="match status" value="1"/>
</dbReference>
<dbReference type="InterPro" id="IPR021858">
    <property type="entry name" value="Fun_TF"/>
</dbReference>
<dbReference type="AlphaFoldDB" id="A0A0U5GN74"/>
<dbReference type="Gene3D" id="4.10.240.10">
    <property type="entry name" value="Zn(2)-C6 fungal-type DNA-binding domain"/>
    <property type="match status" value="1"/>
</dbReference>
<evidence type="ECO:0000256" key="2">
    <source>
        <dbReference type="ARBA" id="ARBA00023125"/>
    </source>
</evidence>
<dbReference type="Pfam" id="PF00172">
    <property type="entry name" value="Zn_clus"/>
    <property type="match status" value="1"/>
</dbReference>
<proteinExistence type="predicted"/>
<dbReference type="OrthoDB" id="5376287at2759"/>
<sequence>MRRTLRRSCAACAKFKHSCDLRTPRCSRCIKRNVLCVYANEPLTATATGRAVPGSEERGSARLLDGSGTLTWYRFGSLDPFDSYPSTRLPRGHVQRLIHSFLHKIAFEYYPLDLNASSNPFLVSWWPLALGDPALFHVSLQTACLDEELLAQRGFHASEILMADSVALLRRKVEDPSLAVQDGTMNSVITLAAIEFGKGNTQVSRMHVDGVKKLVDMRGGINAVRQTSPLTARMVSWVSMLVMGHPQFNTQDDHGIGDGIPIVPEWQMDLTSGSSSPPLDPSLLIDELDIDPPVKNVLLRLRAAFDRARNTPFQSTRLHDLTCFVIHRLLLSAPHSTTQPQPQIRTSPATEAIRYAIILYMFIIHGPTYYSHAVIMNATVGRFIASLTALDLDGAHHTPDAYSLDIWSTAIGLVASAGTPSYTWFLRRAQSLQSQSNCHTSYSGLQGFQSWDDVLVHIRSILWMETPQAEGVFRPHWDALLAASSTTEPSICGGRMSPEMSSVSAPPLCFADTNIPATVAATVSPINLSLSLSLVMQGDMEARG</sequence>
<dbReference type="Pfam" id="PF11951">
    <property type="entry name" value="Fungal_trans_2"/>
    <property type="match status" value="1"/>
</dbReference>
<dbReference type="PROSITE" id="PS00463">
    <property type="entry name" value="ZN2_CY6_FUNGAL_1"/>
    <property type="match status" value="1"/>
</dbReference>
<dbReference type="SMART" id="SM00066">
    <property type="entry name" value="GAL4"/>
    <property type="match status" value="1"/>
</dbReference>
<evidence type="ECO:0000256" key="1">
    <source>
        <dbReference type="ARBA" id="ARBA00023015"/>
    </source>
</evidence>
<dbReference type="GO" id="GO:0008270">
    <property type="term" value="F:zinc ion binding"/>
    <property type="evidence" value="ECO:0007669"/>
    <property type="project" value="InterPro"/>
</dbReference>
<dbReference type="GO" id="GO:0003677">
    <property type="term" value="F:DNA binding"/>
    <property type="evidence" value="ECO:0007669"/>
    <property type="project" value="UniProtKB-KW"/>
</dbReference>
<keyword evidence="1" id="KW-0805">Transcription regulation</keyword>
<dbReference type="InterPro" id="IPR001138">
    <property type="entry name" value="Zn2Cys6_DnaBD"/>
</dbReference>
<keyword evidence="4" id="KW-0539">Nucleus</keyword>
<evidence type="ECO:0000259" key="5">
    <source>
        <dbReference type="PROSITE" id="PS50048"/>
    </source>
</evidence>
<evidence type="ECO:0000313" key="7">
    <source>
        <dbReference type="Proteomes" id="UP000054771"/>
    </source>
</evidence>
<organism evidence="6 7">
    <name type="scientific">Aspergillus calidoustus</name>
    <dbReference type="NCBI Taxonomy" id="454130"/>
    <lineage>
        <taxon>Eukaryota</taxon>
        <taxon>Fungi</taxon>
        <taxon>Dikarya</taxon>
        <taxon>Ascomycota</taxon>
        <taxon>Pezizomycotina</taxon>
        <taxon>Eurotiomycetes</taxon>
        <taxon>Eurotiomycetidae</taxon>
        <taxon>Eurotiales</taxon>
        <taxon>Aspergillaceae</taxon>
        <taxon>Aspergillus</taxon>
        <taxon>Aspergillus subgen. Nidulantes</taxon>
    </lineage>
</organism>
<dbReference type="PANTHER" id="PTHR37540:SF5">
    <property type="entry name" value="TRANSCRIPTION FACTOR DOMAIN-CONTAINING PROTEIN"/>
    <property type="match status" value="1"/>
</dbReference>
<dbReference type="InterPro" id="IPR036864">
    <property type="entry name" value="Zn2-C6_fun-type_DNA-bd_sf"/>
</dbReference>
<dbReference type="STRING" id="454130.A0A0U5GN74"/>
<protein>
    <submittedName>
        <fullName evidence="6">Putative C6 zinc finger domain protein</fullName>
    </submittedName>
</protein>
<evidence type="ECO:0000256" key="3">
    <source>
        <dbReference type="ARBA" id="ARBA00023163"/>
    </source>
</evidence>
<keyword evidence="7" id="KW-1185">Reference proteome</keyword>
<evidence type="ECO:0000313" key="6">
    <source>
        <dbReference type="EMBL" id="CEN59855.1"/>
    </source>
</evidence>